<sequence length="167" mass="18277">MHTEKKIAFVVLGVSGVGKTTIGQMLAAATSLPFFDGDDFHPQANIDKMAAGVPLTDADRQGWLLQLHQLLQAQLQLKGCVLACSALKQQYRDVLNNGLGNAVVFVYLQGSYEEVLQRLQQRKGHFMHTSLLQSQFDALEPPTDAITVAITKTPEAIVQDILTSATW</sequence>
<evidence type="ECO:0000256" key="6">
    <source>
        <dbReference type="ARBA" id="ARBA00022777"/>
    </source>
</evidence>
<protein>
    <recommendedName>
        <fullName evidence="3 9">Gluconokinase</fullName>
        <ecNumber evidence="3 9">2.7.1.12</ecNumber>
    </recommendedName>
</protein>
<name>A0ABV8PX61_9BACT</name>
<evidence type="ECO:0000256" key="2">
    <source>
        <dbReference type="ARBA" id="ARBA00008420"/>
    </source>
</evidence>
<keyword evidence="7 9" id="KW-0067">ATP-binding</keyword>
<dbReference type="CDD" id="cd02021">
    <property type="entry name" value="GntK"/>
    <property type="match status" value="1"/>
</dbReference>
<dbReference type="Pfam" id="PF01202">
    <property type="entry name" value="SKI"/>
    <property type="match status" value="1"/>
</dbReference>
<evidence type="ECO:0000256" key="3">
    <source>
        <dbReference type="ARBA" id="ARBA00012054"/>
    </source>
</evidence>
<dbReference type="EC" id="2.7.1.12" evidence="3 9"/>
<dbReference type="InterPro" id="IPR031322">
    <property type="entry name" value="Shikimate/glucono_kinase"/>
</dbReference>
<dbReference type="Proteomes" id="UP001595906">
    <property type="component" value="Unassembled WGS sequence"/>
</dbReference>
<keyword evidence="4 9" id="KW-0808">Transferase</keyword>
<dbReference type="InterPro" id="IPR006001">
    <property type="entry name" value="Therm_gnt_kin"/>
</dbReference>
<evidence type="ECO:0000256" key="4">
    <source>
        <dbReference type="ARBA" id="ARBA00022679"/>
    </source>
</evidence>
<evidence type="ECO:0000313" key="10">
    <source>
        <dbReference type="EMBL" id="MFC4231554.1"/>
    </source>
</evidence>
<reference evidence="11" key="1">
    <citation type="journal article" date="2019" name="Int. J. Syst. Evol. Microbiol.">
        <title>The Global Catalogue of Microorganisms (GCM) 10K type strain sequencing project: providing services to taxonomists for standard genome sequencing and annotation.</title>
        <authorList>
            <consortium name="The Broad Institute Genomics Platform"/>
            <consortium name="The Broad Institute Genome Sequencing Center for Infectious Disease"/>
            <person name="Wu L."/>
            <person name="Ma J."/>
        </authorList>
    </citation>
    <scope>NUCLEOTIDE SEQUENCE [LARGE SCALE GENOMIC DNA]</scope>
    <source>
        <strain evidence="11">CECT 8010</strain>
    </source>
</reference>
<dbReference type="EMBL" id="JBHSDC010000009">
    <property type="protein sequence ID" value="MFC4231554.1"/>
    <property type="molecule type" value="Genomic_DNA"/>
</dbReference>
<dbReference type="PANTHER" id="PTHR43442:SF3">
    <property type="entry name" value="GLUCONOKINASE-RELATED"/>
    <property type="match status" value="1"/>
</dbReference>
<comment type="pathway">
    <text evidence="1">Carbohydrate acid metabolism.</text>
</comment>
<dbReference type="Gene3D" id="3.40.50.300">
    <property type="entry name" value="P-loop containing nucleotide triphosphate hydrolases"/>
    <property type="match status" value="1"/>
</dbReference>
<keyword evidence="5 9" id="KW-0547">Nucleotide-binding</keyword>
<keyword evidence="6 9" id="KW-0418">Kinase</keyword>
<evidence type="ECO:0000313" key="11">
    <source>
        <dbReference type="Proteomes" id="UP001595906"/>
    </source>
</evidence>
<dbReference type="PANTHER" id="PTHR43442">
    <property type="entry name" value="GLUCONOKINASE-RELATED"/>
    <property type="match status" value="1"/>
</dbReference>
<comment type="caution">
    <text evidence="10">The sequence shown here is derived from an EMBL/GenBank/DDBJ whole genome shotgun (WGS) entry which is preliminary data.</text>
</comment>
<dbReference type="InterPro" id="IPR027417">
    <property type="entry name" value="P-loop_NTPase"/>
</dbReference>
<dbReference type="NCBIfam" id="TIGR01313">
    <property type="entry name" value="therm_gnt_kin"/>
    <property type="match status" value="1"/>
</dbReference>
<gene>
    <name evidence="10" type="ORF">ACFOW1_06620</name>
</gene>
<evidence type="ECO:0000256" key="9">
    <source>
        <dbReference type="RuleBase" id="RU363066"/>
    </source>
</evidence>
<evidence type="ECO:0000256" key="8">
    <source>
        <dbReference type="ARBA" id="ARBA00048090"/>
    </source>
</evidence>
<evidence type="ECO:0000256" key="5">
    <source>
        <dbReference type="ARBA" id="ARBA00022741"/>
    </source>
</evidence>
<keyword evidence="11" id="KW-1185">Reference proteome</keyword>
<proteinExistence type="inferred from homology"/>
<comment type="similarity">
    <text evidence="2 9">Belongs to the gluconokinase GntK/GntV family.</text>
</comment>
<accession>A0ABV8PX61</accession>
<evidence type="ECO:0000256" key="7">
    <source>
        <dbReference type="ARBA" id="ARBA00022840"/>
    </source>
</evidence>
<dbReference type="PRINTS" id="PR01100">
    <property type="entry name" value="SHIKIMTKNASE"/>
</dbReference>
<evidence type="ECO:0000256" key="1">
    <source>
        <dbReference type="ARBA" id="ARBA00004761"/>
    </source>
</evidence>
<organism evidence="10 11">
    <name type="scientific">Parasediminibacterium paludis</name>
    <dbReference type="NCBI Taxonomy" id="908966"/>
    <lineage>
        <taxon>Bacteria</taxon>
        <taxon>Pseudomonadati</taxon>
        <taxon>Bacteroidota</taxon>
        <taxon>Chitinophagia</taxon>
        <taxon>Chitinophagales</taxon>
        <taxon>Chitinophagaceae</taxon>
        <taxon>Parasediminibacterium</taxon>
    </lineage>
</organism>
<comment type="catalytic activity">
    <reaction evidence="8 9">
        <text>D-gluconate + ATP = 6-phospho-D-gluconate + ADP + H(+)</text>
        <dbReference type="Rhea" id="RHEA:19433"/>
        <dbReference type="ChEBI" id="CHEBI:15378"/>
        <dbReference type="ChEBI" id="CHEBI:18391"/>
        <dbReference type="ChEBI" id="CHEBI:30616"/>
        <dbReference type="ChEBI" id="CHEBI:58759"/>
        <dbReference type="ChEBI" id="CHEBI:456216"/>
        <dbReference type="EC" id="2.7.1.12"/>
    </reaction>
</comment>
<dbReference type="RefSeq" id="WP_379013070.1">
    <property type="nucleotide sequence ID" value="NZ_JBHSDC010000009.1"/>
</dbReference>
<dbReference type="SUPFAM" id="SSF52540">
    <property type="entry name" value="P-loop containing nucleoside triphosphate hydrolases"/>
    <property type="match status" value="1"/>
</dbReference>